<accession>A0A368XZD6</accession>
<sequence>MADLLQIAGLARSTFYYQCHATERADRQSAMQARIRTVYDEHKGRYGYRRITAVLCNPMEEPVNHKCVQRLMQKMGLLALIRAKKRSPHVPGMSDAHVPNVLKRDFCATAPNQKWATDVTEFNVNGHKLYLSACMDLYNGEIVAYRMARRPVFAGLQHARGSAFADQVRRRTDRALGPSLALQDAAVPGDARETWSQAKHEPQGQLL</sequence>
<dbReference type="InterPro" id="IPR050900">
    <property type="entry name" value="Transposase_IS3/IS150/IS904"/>
</dbReference>
<protein>
    <submittedName>
        <fullName evidence="4">Helix-turn-helix protein</fullName>
    </submittedName>
</protein>
<organism evidence="4 5">
    <name type="scientific">Pseudorhodoferax soli</name>
    <dbReference type="NCBI Taxonomy" id="545864"/>
    <lineage>
        <taxon>Bacteria</taxon>
        <taxon>Pseudomonadati</taxon>
        <taxon>Pseudomonadota</taxon>
        <taxon>Betaproteobacteria</taxon>
        <taxon>Burkholderiales</taxon>
        <taxon>Comamonadaceae</taxon>
    </lineage>
</organism>
<dbReference type="AlphaFoldDB" id="A0A368XZD6"/>
<dbReference type="PANTHER" id="PTHR46889:SF4">
    <property type="entry name" value="TRANSPOSASE INSO FOR INSERTION SEQUENCE ELEMENT IS911B-RELATED"/>
    <property type="match status" value="1"/>
</dbReference>
<dbReference type="Proteomes" id="UP000252884">
    <property type="component" value="Unassembled WGS sequence"/>
</dbReference>
<dbReference type="InterPro" id="IPR025948">
    <property type="entry name" value="HTH-like_dom"/>
</dbReference>
<keyword evidence="5" id="KW-1185">Reference proteome</keyword>
<comment type="caution">
    <text evidence="4">The sequence shown here is derived from an EMBL/GenBank/DDBJ whole genome shotgun (WGS) entry which is preliminary data.</text>
</comment>
<evidence type="ECO:0000313" key="5">
    <source>
        <dbReference type="Proteomes" id="UP000252884"/>
    </source>
</evidence>
<feature type="domain" description="HTH-like" evidence="3">
    <location>
        <begin position="28"/>
        <end position="85"/>
    </location>
</feature>
<feature type="domain" description="Integrase catalytic" evidence="2">
    <location>
        <begin position="109"/>
        <end position="166"/>
    </location>
</feature>
<dbReference type="InterPro" id="IPR012337">
    <property type="entry name" value="RNaseH-like_sf"/>
</dbReference>
<evidence type="ECO:0000313" key="4">
    <source>
        <dbReference type="EMBL" id="RCW72408.1"/>
    </source>
</evidence>
<evidence type="ECO:0000259" key="2">
    <source>
        <dbReference type="Pfam" id="PF00665"/>
    </source>
</evidence>
<feature type="region of interest" description="Disordered" evidence="1">
    <location>
        <begin position="187"/>
        <end position="207"/>
    </location>
</feature>
<reference evidence="4 5" key="1">
    <citation type="submission" date="2018-07" db="EMBL/GenBank/DDBJ databases">
        <title>Genomic Encyclopedia of Type Strains, Phase IV (KMG-IV): sequencing the most valuable type-strain genomes for metagenomic binning, comparative biology and taxonomic classification.</title>
        <authorList>
            <person name="Goeker M."/>
        </authorList>
    </citation>
    <scope>NUCLEOTIDE SEQUENCE [LARGE SCALE GENOMIC DNA]</scope>
    <source>
        <strain evidence="4 5">DSM 21634</strain>
    </source>
</reference>
<name>A0A368XZD6_9BURK</name>
<dbReference type="GO" id="GO:0015074">
    <property type="term" value="P:DNA integration"/>
    <property type="evidence" value="ECO:0007669"/>
    <property type="project" value="InterPro"/>
</dbReference>
<dbReference type="PANTHER" id="PTHR46889">
    <property type="entry name" value="TRANSPOSASE INSF FOR INSERTION SEQUENCE IS3B-RELATED"/>
    <property type="match status" value="1"/>
</dbReference>
<dbReference type="Pfam" id="PF13276">
    <property type="entry name" value="HTH_21"/>
    <property type="match status" value="1"/>
</dbReference>
<evidence type="ECO:0000259" key="3">
    <source>
        <dbReference type="Pfam" id="PF13276"/>
    </source>
</evidence>
<proteinExistence type="predicted"/>
<feature type="compositionally biased region" description="Basic and acidic residues" evidence="1">
    <location>
        <begin position="190"/>
        <end position="207"/>
    </location>
</feature>
<dbReference type="EMBL" id="QPJK01000003">
    <property type="protein sequence ID" value="RCW72408.1"/>
    <property type="molecule type" value="Genomic_DNA"/>
</dbReference>
<dbReference type="Pfam" id="PF00665">
    <property type="entry name" value="rve"/>
    <property type="match status" value="1"/>
</dbReference>
<dbReference type="InterPro" id="IPR001584">
    <property type="entry name" value="Integrase_cat-core"/>
</dbReference>
<gene>
    <name evidence="4" type="ORF">DES41_10312</name>
</gene>
<dbReference type="SUPFAM" id="SSF53098">
    <property type="entry name" value="Ribonuclease H-like"/>
    <property type="match status" value="1"/>
</dbReference>
<evidence type="ECO:0000256" key="1">
    <source>
        <dbReference type="SAM" id="MobiDB-lite"/>
    </source>
</evidence>